<feature type="transmembrane region" description="Helical" evidence="1">
    <location>
        <begin position="12"/>
        <end position="31"/>
    </location>
</feature>
<feature type="transmembrane region" description="Helical" evidence="1">
    <location>
        <begin position="69"/>
        <end position="90"/>
    </location>
</feature>
<evidence type="ECO:0000313" key="2">
    <source>
        <dbReference type="EMBL" id="NNM75205.1"/>
    </source>
</evidence>
<name>A0A849IG69_9HYPH</name>
<dbReference type="Proteomes" id="UP000564885">
    <property type="component" value="Unassembled WGS sequence"/>
</dbReference>
<dbReference type="EMBL" id="JABEPP010000007">
    <property type="protein sequence ID" value="NNM75205.1"/>
    <property type="molecule type" value="Genomic_DNA"/>
</dbReference>
<evidence type="ECO:0000313" key="3">
    <source>
        <dbReference type="Proteomes" id="UP000564885"/>
    </source>
</evidence>
<protein>
    <submittedName>
        <fullName evidence="2">Uncharacterized protein</fullName>
    </submittedName>
</protein>
<keyword evidence="1" id="KW-1133">Transmembrane helix</keyword>
<feature type="transmembrane region" description="Helical" evidence="1">
    <location>
        <begin position="38"/>
        <end position="57"/>
    </location>
</feature>
<proteinExistence type="predicted"/>
<reference evidence="2 3" key="1">
    <citation type="submission" date="2020-04" db="EMBL/GenBank/DDBJ databases">
        <title>Enterovirga sp. isolate from soil.</title>
        <authorList>
            <person name="Chea S."/>
            <person name="Kim D.-U."/>
        </authorList>
    </citation>
    <scope>NUCLEOTIDE SEQUENCE [LARGE SCALE GENOMIC DNA]</scope>
    <source>
        <strain evidence="2 3">DB1703</strain>
    </source>
</reference>
<comment type="caution">
    <text evidence="2">The sequence shown here is derived from an EMBL/GenBank/DDBJ whole genome shotgun (WGS) entry which is preliminary data.</text>
</comment>
<gene>
    <name evidence="2" type="ORF">HJG44_22855</name>
</gene>
<keyword evidence="1" id="KW-0472">Membrane</keyword>
<evidence type="ECO:0000256" key="1">
    <source>
        <dbReference type="SAM" id="Phobius"/>
    </source>
</evidence>
<organism evidence="2 3">
    <name type="scientific">Enterovirga aerilata</name>
    <dbReference type="NCBI Taxonomy" id="2730920"/>
    <lineage>
        <taxon>Bacteria</taxon>
        <taxon>Pseudomonadati</taxon>
        <taxon>Pseudomonadota</taxon>
        <taxon>Alphaproteobacteria</taxon>
        <taxon>Hyphomicrobiales</taxon>
        <taxon>Methylobacteriaceae</taxon>
        <taxon>Enterovirga</taxon>
    </lineage>
</organism>
<accession>A0A849IG69</accession>
<keyword evidence="1" id="KW-0812">Transmembrane</keyword>
<dbReference type="RefSeq" id="WP_171220695.1">
    <property type="nucleotide sequence ID" value="NZ_JABEPP010000007.1"/>
</dbReference>
<dbReference type="AlphaFoldDB" id="A0A849IG69"/>
<keyword evidence="3" id="KW-1185">Reference proteome</keyword>
<sequence length="104" mass="10655">MIEALRAVLLPLWPALAAAAILGLPFGLVGWRERPAGFWGRLGLILAVLGLAGAAALAATGRVPGRPGLWLEIALAVTFAYLAGCVLGALAGSFRRRRGADPAA</sequence>